<proteinExistence type="predicted"/>
<reference evidence="3" key="1">
    <citation type="submission" date="2020-11" db="EMBL/GenBank/DDBJ databases">
        <authorList>
            <person name="Tran Van P."/>
        </authorList>
    </citation>
    <scope>NUCLEOTIDE SEQUENCE</scope>
</reference>
<feature type="region of interest" description="Disordered" evidence="1">
    <location>
        <begin position="364"/>
        <end position="384"/>
    </location>
</feature>
<accession>A0A7R9EHH5</accession>
<feature type="transmembrane region" description="Helical" evidence="2">
    <location>
        <begin position="105"/>
        <end position="126"/>
    </location>
</feature>
<feature type="compositionally biased region" description="Basic and acidic residues" evidence="1">
    <location>
        <begin position="284"/>
        <end position="295"/>
    </location>
</feature>
<feature type="transmembrane region" description="Helical" evidence="2">
    <location>
        <begin position="147"/>
        <end position="165"/>
    </location>
</feature>
<keyword evidence="2" id="KW-0812">Transmembrane</keyword>
<name>A0A7R9EHH5_9NEOP</name>
<evidence type="ECO:0000256" key="1">
    <source>
        <dbReference type="SAM" id="MobiDB-lite"/>
    </source>
</evidence>
<evidence type="ECO:0000256" key="2">
    <source>
        <dbReference type="SAM" id="Phobius"/>
    </source>
</evidence>
<organism evidence="3">
    <name type="scientific">Timema monikensis</name>
    <dbReference type="NCBI Taxonomy" id="170555"/>
    <lineage>
        <taxon>Eukaryota</taxon>
        <taxon>Metazoa</taxon>
        <taxon>Ecdysozoa</taxon>
        <taxon>Arthropoda</taxon>
        <taxon>Hexapoda</taxon>
        <taxon>Insecta</taxon>
        <taxon>Pterygota</taxon>
        <taxon>Neoptera</taxon>
        <taxon>Polyneoptera</taxon>
        <taxon>Phasmatodea</taxon>
        <taxon>Timematodea</taxon>
        <taxon>Timematoidea</taxon>
        <taxon>Timematidae</taxon>
        <taxon>Timema</taxon>
    </lineage>
</organism>
<protein>
    <submittedName>
        <fullName evidence="3">Uncharacterized protein</fullName>
    </submittedName>
</protein>
<keyword evidence="2" id="KW-0472">Membrane</keyword>
<dbReference type="AlphaFoldDB" id="A0A7R9EHH5"/>
<dbReference type="EMBL" id="OB796300">
    <property type="protein sequence ID" value="CAD7433289.1"/>
    <property type="molecule type" value="Genomic_DNA"/>
</dbReference>
<keyword evidence="2" id="KW-1133">Transmembrane helix</keyword>
<feature type="region of interest" description="Disordered" evidence="1">
    <location>
        <begin position="284"/>
        <end position="319"/>
    </location>
</feature>
<evidence type="ECO:0000313" key="3">
    <source>
        <dbReference type="EMBL" id="CAD7433289.1"/>
    </source>
</evidence>
<sequence>MYTTDPVSPALRLELRVGKKTYTLLSINKHAASKSSCYSQDSIGDHQSVPNEHGQSKEIKMRDVVLPRSRSVGMFGEYGRGSGGKGTSSSSIQGISSPGNASSTFMLILCKTGVAMMIAIAFWGLLSCLAVRHLKRRFHNPKSRSTGLRVAGYVCNIITLLHFYSRVKEYADTELTDCVDETLDDIRVKVLGYRAQVFATIAVFGPVWSTDTKTNYSTTARENNETHLSREDKHNGIYSIPYDLECDFEQYEEGFGDKGQDAPNDYFTYDDVFPQEYATPFHYDDYSPHRFDHGSSGKHKHSKDNSSEQGSFSKDGDGYNSLRDGESLATDFTNSNDCIATLLKYLKHHFEKLNEDQLCGELEKRKRHQNQDHSKGDKSEQDTS</sequence>
<gene>
    <name evidence="3" type="ORF">TMSB3V08_LOCUS9969</name>
</gene>